<accession>A0AAE3YGY4</accession>
<evidence type="ECO:0000313" key="7">
    <source>
        <dbReference type="Proteomes" id="UP001247307"/>
    </source>
</evidence>
<dbReference type="RefSeq" id="WP_309849578.1">
    <property type="nucleotide sequence ID" value="NZ_BAAAIU010000045.1"/>
</dbReference>
<dbReference type="Gene3D" id="3.40.309.10">
    <property type="entry name" value="Aldehyde Dehydrogenase, Chain A, domain 2"/>
    <property type="match status" value="1"/>
</dbReference>
<evidence type="ECO:0000256" key="4">
    <source>
        <dbReference type="RuleBase" id="RU003345"/>
    </source>
</evidence>
<keyword evidence="7" id="KW-1185">Reference proteome</keyword>
<dbReference type="InterPro" id="IPR029510">
    <property type="entry name" value="Ald_DH_CS_GLU"/>
</dbReference>
<sequence>MSETTSAEKTLLESVPTKLLIGGSWVDGSEGETIDVEDPATGEVLLTIASASPKDGQAALDAACSVQESWARTAPRERAEILRKAFDLLQERADDFALLMTLEMGKPLAEARGEVAYGGEFLRWFSEEAARISGRYATAPDGKTRLMVAKRPVGPCLLITPWNFPLAMATRKIAPAIAAGCTMVLKPATLTPLTSLLFADLLREAGLPDGVLNVITTKSASKVTGPLLEDSRLRKLSFTGSTEVGQGLIAASAKRVLRTSMELGGNAPFLVFEDADLDKAVEGALLAKMRNMGEACTAANRFIVHESVADEFSEKFAKKLASLTPARGTEEKSTLGPLIDADSREKVKELVEDAVSRGANVVTGGKPVDGPGYFFEPTLLSGVPAEARVLSEEIFGPVAPVITFSTEEEAVNLANAADYGLVCYAFTKDLNRALRMGERLETGMLGINAGVVSNPAAPFGGVKMSGIGREGGFEGIEEYLSTQYIGFSDPWADEARA</sequence>
<evidence type="ECO:0000256" key="2">
    <source>
        <dbReference type="ARBA" id="ARBA00023002"/>
    </source>
</evidence>
<proteinExistence type="inferred from homology"/>
<name>A0AAE3YGY4_9MICC</name>
<dbReference type="Proteomes" id="UP001247307">
    <property type="component" value="Unassembled WGS sequence"/>
</dbReference>
<dbReference type="InterPro" id="IPR016161">
    <property type="entry name" value="Ald_DH/histidinol_DH"/>
</dbReference>
<keyword evidence="2 4" id="KW-0560">Oxidoreductase</keyword>
<dbReference type="PANTHER" id="PTHR43353">
    <property type="entry name" value="SUCCINATE-SEMIALDEHYDE DEHYDROGENASE, MITOCHONDRIAL"/>
    <property type="match status" value="1"/>
</dbReference>
<dbReference type="PANTHER" id="PTHR43353:SF5">
    <property type="entry name" value="SUCCINATE-SEMIALDEHYDE DEHYDROGENASE, MITOCHONDRIAL"/>
    <property type="match status" value="1"/>
</dbReference>
<dbReference type="EC" id="1.2.1.16" evidence="6"/>
<evidence type="ECO:0000256" key="3">
    <source>
        <dbReference type="PROSITE-ProRule" id="PRU10007"/>
    </source>
</evidence>
<reference evidence="6" key="1">
    <citation type="submission" date="2023-07" db="EMBL/GenBank/DDBJ databases">
        <title>Sequencing the genomes of 1000 actinobacteria strains.</title>
        <authorList>
            <person name="Klenk H.-P."/>
        </authorList>
    </citation>
    <scope>NUCLEOTIDE SEQUENCE</scope>
    <source>
        <strain evidence="6">DSM 13988</strain>
    </source>
</reference>
<dbReference type="EMBL" id="JAVDUI010000001">
    <property type="protein sequence ID" value="MDR6891616.1"/>
    <property type="molecule type" value="Genomic_DNA"/>
</dbReference>
<evidence type="ECO:0000256" key="1">
    <source>
        <dbReference type="ARBA" id="ARBA00009986"/>
    </source>
</evidence>
<protein>
    <submittedName>
        <fullName evidence="6">Succinate-semialdehyde dehydrogenase/glutarate-semialdehyde dehydrogenase</fullName>
        <ecNumber evidence="6">1.2.1.16</ecNumber>
        <ecNumber evidence="6">1.2.1.20</ecNumber>
        <ecNumber evidence="6">1.2.1.79</ecNumber>
    </submittedName>
</protein>
<dbReference type="GO" id="GO:0036243">
    <property type="term" value="F:succinate-semialdehyde dehydrogenase (NADP+) activity"/>
    <property type="evidence" value="ECO:0007669"/>
    <property type="project" value="UniProtKB-EC"/>
</dbReference>
<dbReference type="InterPro" id="IPR015590">
    <property type="entry name" value="Aldehyde_DH_dom"/>
</dbReference>
<feature type="domain" description="Aldehyde dehydrogenase" evidence="5">
    <location>
        <begin position="25"/>
        <end position="484"/>
    </location>
</feature>
<dbReference type="InterPro" id="IPR016163">
    <property type="entry name" value="Ald_DH_C"/>
</dbReference>
<dbReference type="Gene3D" id="3.40.605.10">
    <property type="entry name" value="Aldehyde Dehydrogenase, Chain A, domain 1"/>
    <property type="match status" value="1"/>
</dbReference>
<dbReference type="SUPFAM" id="SSF53720">
    <property type="entry name" value="ALDH-like"/>
    <property type="match status" value="1"/>
</dbReference>
<dbReference type="FunFam" id="3.40.605.10:FF:000026">
    <property type="entry name" value="Aldehyde dehydrogenase, putative"/>
    <property type="match status" value="1"/>
</dbReference>
<dbReference type="AlphaFoldDB" id="A0AAE3YGY4"/>
<dbReference type="FunFam" id="3.40.309.10:FF:000004">
    <property type="entry name" value="Succinate-semialdehyde dehydrogenase I"/>
    <property type="match status" value="1"/>
</dbReference>
<feature type="active site" evidence="3">
    <location>
        <position position="262"/>
    </location>
</feature>
<organism evidence="6 7">
    <name type="scientific">Falsarthrobacter nasiphocae</name>
    <dbReference type="NCBI Taxonomy" id="189863"/>
    <lineage>
        <taxon>Bacteria</taxon>
        <taxon>Bacillati</taxon>
        <taxon>Actinomycetota</taxon>
        <taxon>Actinomycetes</taxon>
        <taxon>Micrococcales</taxon>
        <taxon>Micrococcaceae</taxon>
        <taxon>Falsarthrobacter</taxon>
    </lineage>
</organism>
<evidence type="ECO:0000259" key="5">
    <source>
        <dbReference type="Pfam" id="PF00171"/>
    </source>
</evidence>
<dbReference type="GO" id="GO:0009450">
    <property type="term" value="P:gamma-aminobutyric acid catabolic process"/>
    <property type="evidence" value="ECO:0007669"/>
    <property type="project" value="TreeGrafter"/>
</dbReference>
<comment type="caution">
    <text evidence="6">The sequence shown here is derived from an EMBL/GenBank/DDBJ whole genome shotgun (WGS) entry which is preliminary data.</text>
</comment>
<dbReference type="FunFam" id="3.40.605.10:FF:000005">
    <property type="entry name" value="Succinate-semialdehyde dehydrogenase I"/>
    <property type="match status" value="1"/>
</dbReference>
<dbReference type="EC" id="1.2.1.20" evidence="6"/>
<evidence type="ECO:0000313" key="6">
    <source>
        <dbReference type="EMBL" id="MDR6891616.1"/>
    </source>
</evidence>
<dbReference type="EC" id="1.2.1.79" evidence="6"/>
<comment type="similarity">
    <text evidence="1 4">Belongs to the aldehyde dehydrogenase family.</text>
</comment>
<dbReference type="Pfam" id="PF00171">
    <property type="entry name" value="Aldedh"/>
    <property type="match status" value="1"/>
</dbReference>
<dbReference type="PROSITE" id="PS00687">
    <property type="entry name" value="ALDEHYDE_DEHYDR_GLU"/>
    <property type="match status" value="1"/>
</dbReference>
<dbReference type="GO" id="GO:0102810">
    <property type="term" value="F:glutarate-semialdehyde dehydrogenase (NADP+) activity"/>
    <property type="evidence" value="ECO:0007669"/>
    <property type="project" value="UniProtKB-EC"/>
</dbReference>
<dbReference type="InterPro" id="IPR050740">
    <property type="entry name" value="Aldehyde_DH_Superfamily"/>
</dbReference>
<dbReference type="InterPro" id="IPR016162">
    <property type="entry name" value="Ald_DH_N"/>
</dbReference>
<dbReference type="CDD" id="cd07103">
    <property type="entry name" value="ALDH_F5_SSADH_GabD"/>
    <property type="match status" value="1"/>
</dbReference>
<dbReference type="GO" id="GO:0004777">
    <property type="term" value="F:succinate-semialdehyde dehydrogenase (NAD+) activity"/>
    <property type="evidence" value="ECO:0007669"/>
    <property type="project" value="TreeGrafter"/>
</dbReference>
<gene>
    <name evidence="6" type="ORF">J2S35_000556</name>
</gene>